<dbReference type="EMBL" id="FOAK01000010">
    <property type="protein sequence ID" value="SEL11811.1"/>
    <property type="molecule type" value="Genomic_DNA"/>
</dbReference>
<evidence type="ECO:0000256" key="1">
    <source>
        <dbReference type="ARBA" id="ARBA00007228"/>
    </source>
</evidence>
<dbReference type="Pfam" id="PF00588">
    <property type="entry name" value="SpoU_methylase"/>
    <property type="match status" value="1"/>
</dbReference>
<name>A0A1H7ML08_9EURY</name>
<dbReference type="GO" id="GO:0008173">
    <property type="term" value="F:RNA methyltransferase activity"/>
    <property type="evidence" value="ECO:0007669"/>
    <property type="project" value="InterPro"/>
</dbReference>
<evidence type="ECO:0000313" key="7">
    <source>
        <dbReference type="EMBL" id="SEL11811.1"/>
    </source>
</evidence>
<feature type="compositionally biased region" description="Basic and acidic residues" evidence="5">
    <location>
        <begin position="23"/>
        <end position="35"/>
    </location>
</feature>
<dbReference type="SUPFAM" id="SSF75217">
    <property type="entry name" value="alpha/beta knot"/>
    <property type="match status" value="1"/>
</dbReference>
<dbReference type="InterPro" id="IPR029028">
    <property type="entry name" value="Alpha/beta_knot_MTases"/>
</dbReference>
<dbReference type="InterPro" id="IPR029026">
    <property type="entry name" value="tRNA_m1G_MTases_N"/>
</dbReference>
<dbReference type="STRING" id="190974.SAMN05216439_0013"/>
<dbReference type="GO" id="GO:0002128">
    <property type="term" value="P:tRNA nucleoside ribose methylation"/>
    <property type="evidence" value="ECO:0007669"/>
    <property type="project" value="TreeGrafter"/>
</dbReference>
<feature type="region of interest" description="Disordered" evidence="5">
    <location>
        <begin position="1"/>
        <end position="54"/>
    </location>
</feature>
<dbReference type="Gene3D" id="3.40.1280.10">
    <property type="match status" value="1"/>
</dbReference>
<evidence type="ECO:0000256" key="3">
    <source>
        <dbReference type="ARBA" id="ARBA00022679"/>
    </source>
</evidence>
<keyword evidence="2 7" id="KW-0489">Methyltransferase</keyword>
<dbReference type="PANTHER" id="PTHR42786:SF2">
    <property type="entry name" value="TRNA (CYTIDINE_URIDINE-2'-O-)-METHYLTRANSFERASE TRMJ"/>
    <property type="match status" value="1"/>
</dbReference>
<organism evidence="7 8">
    <name type="scientific">Methanobrevibacter gottschalkii</name>
    <dbReference type="NCBI Taxonomy" id="190974"/>
    <lineage>
        <taxon>Archaea</taxon>
        <taxon>Methanobacteriati</taxon>
        <taxon>Methanobacteriota</taxon>
        <taxon>Methanomada group</taxon>
        <taxon>Methanobacteria</taxon>
        <taxon>Methanobacteriales</taxon>
        <taxon>Methanobacteriaceae</taxon>
        <taxon>Methanobrevibacter</taxon>
    </lineage>
</organism>
<evidence type="ECO:0000256" key="5">
    <source>
        <dbReference type="SAM" id="MobiDB-lite"/>
    </source>
</evidence>
<dbReference type="InterPro" id="IPR001537">
    <property type="entry name" value="SpoU_MeTrfase"/>
</dbReference>
<evidence type="ECO:0000256" key="2">
    <source>
        <dbReference type="ARBA" id="ARBA00022603"/>
    </source>
</evidence>
<evidence type="ECO:0000259" key="6">
    <source>
        <dbReference type="Pfam" id="PF00588"/>
    </source>
</evidence>
<dbReference type="OrthoDB" id="372184at2157"/>
<dbReference type="InterPro" id="IPR004384">
    <property type="entry name" value="RNA_MeTrfase_TrmJ/LasT"/>
</dbReference>
<accession>A0A1H7ML08</accession>
<dbReference type="AlphaFoldDB" id="A0A1H7ML08"/>
<dbReference type="Proteomes" id="UP000199506">
    <property type="component" value="Unassembled WGS sequence"/>
</dbReference>
<evidence type="ECO:0000256" key="4">
    <source>
        <dbReference type="ARBA" id="ARBA00022691"/>
    </source>
</evidence>
<keyword evidence="4" id="KW-0949">S-adenosyl-L-methionine</keyword>
<sequence>MIKIGDTAVSEEKVVETTSLNSPKEKEKSDDEKKSTSTKKAKSTSQSRGTARAKLIKKQEKKEISLFKENIYIVFVECETPGNIGFLARTMANFGLKNLVLINPPTLTNEAYYQATHGKYIVENAKIYPTLDDFYQSQRIDFKVASTGMAGGSYNLSRIPIRPEELGRSMNVSNKIAILFGREGNGLTNKEIEDCDICVSIPTDPTYPIMNISHAAAIIFYELFRNKHDYGAEGLDESSDLEKEFLLMDMKEIINSLDIPDHKKRNGLKTFNNIISRAFITSREAHTFKGILRRMKNKFGEQ</sequence>
<dbReference type="RefSeq" id="WP_069575463.1">
    <property type="nucleotide sequence ID" value="NZ_FOAK01000010.1"/>
</dbReference>
<gene>
    <name evidence="7" type="ORF">SAMN05216439_0013</name>
</gene>
<dbReference type="PANTHER" id="PTHR42786">
    <property type="entry name" value="TRNA/RRNA METHYLTRANSFERASE"/>
    <property type="match status" value="1"/>
</dbReference>
<evidence type="ECO:0000313" key="8">
    <source>
        <dbReference type="Proteomes" id="UP000199506"/>
    </source>
</evidence>
<dbReference type="NCBIfam" id="TIGR00050">
    <property type="entry name" value="rRNA_methyl_1"/>
    <property type="match status" value="1"/>
</dbReference>
<keyword evidence="3 7" id="KW-0808">Transferase</keyword>
<protein>
    <submittedName>
        <fullName evidence="7">RNA methyltransferase, TrmH family, group 1</fullName>
    </submittedName>
</protein>
<comment type="similarity">
    <text evidence="1">Belongs to the class IV-like SAM-binding methyltransferase superfamily. RNA methyltransferase TrmH family.</text>
</comment>
<proteinExistence type="inferred from homology"/>
<dbReference type="GO" id="GO:0003723">
    <property type="term" value="F:RNA binding"/>
    <property type="evidence" value="ECO:0007669"/>
    <property type="project" value="InterPro"/>
</dbReference>
<dbReference type="CDD" id="cd18093">
    <property type="entry name" value="SpoU-like_TrmJ"/>
    <property type="match status" value="1"/>
</dbReference>
<reference evidence="7 8" key="1">
    <citation type="submission" date="2016-10" db="EMBL/GenBank/DDBJ databases">
        <authorList>
            <person name="de Groot N.N."/>
        </authorList>
    </citation>
    <scope>NUCLEOTIDE SEQUENCE [LARGE SCALE GENOMIC DNA]</scope>
    <source>
        <strain evidence="7 8">DSM 11978</strain>
    </source>
</reference>
<dbReference type="GO" id="GO:0005829">
    <property type="term" value="C:cytosol"/>
    <property type="evidence" value="ECO:0007669"/>
    <property type="project" value="TreeGrafter"/>
</dbReference>
<feature type="domain" description="tRNA/rRNA methyltransferase SpoU type" evidence="6">
    <location>
        <begin position="71"/>
        <end position="221"/>
    </location>
</feature>